<dbReference type="EMBL" id="CAEZVY010000079">
    <property type="protein sequence ID" value="CAB4644377.1"/>
    <property type="molecule type" value="Genomic_DNA"/>
</dbReference>
<gene>
    <name evidence="1" type="ORF">UFOPK2158_00838</name>
</gene>
<accession>A0A6J6K3P3</accession>
<organism evidence="1">
    <name type="scientific">freshwater metagenome</name>
    <dbReference type="NCBI Taxonomy" id="449393"/>
    <lineage>
        <taxon>unclassified sequences</taxon>
        <taxon>metagenomes</taxon>
        <taxon>ecological metagenomes</taxon>
    </lineage>
</organism>
<evidence type="ECO:0000313" key="1">
    <source>
        <dbReference type="EMBL" id="CAB4644377.1"/>
    </source>
</evidence>
<dbReference type="PANTHER" id="PTHR43344:SF15">
    <property type="entry name" value="PHOSPHOSERINE PHOSPHATASE SERB1"/>
    <property type="match status" value="1"/>
</dbReference>
<dbReference type="SUPFAM" id="SSF56784">
    <property type="entry name" value="HAD-like"/>
    <property type="match status" value="1"/>
</dbReference>
<name>A0A6J6K3P3_9ZZZZ</name>
<dbReference type="Pfam" id="PF12710">
    <property type="entry name" value="HAD"/>
    <property type="match status" value="1"/>
</dbReference>
<dbReference type="AlphaFoldDB" id="A0A6J6K3P3"/>
<dbReference type="InterPro" id="IPR036412">
    <property type="entry name" value="HAD-like_sf"/>
</dbReference>
<proteinExistence type="predicted"/>
<dbReference type="InterPro" id="IPR023214">
    <property type="entry name" value="HAD_sf"/>
</dbReference>
<protein>
    <submittedName>
        <fullName evidence="1">Unannotated protein</fullName>
    </submittedName>
</protein>
<reference evidence="1" key="1">
    <citation type="submission" date="2020-05" db="EMBL/GenBank/DDBJ databases">
        <authorList>
            <person name="Chiriac C."/>
            <person name="Salcher M."/>
            <person name="Ghai R."/>
            <person name="Kavagutti S V."/>
        </authorList>
    </citation>
    <scope>NUCLEOTIDE SEQUENCE</scope>
</reference>
<dbReference type="PANTHER" id="PTHR43344">
    <property type="entry name" value="PHOSPHOSERINE PHOSPHATASE"/>
    <property type="match status" value="1"/>
</dbReference>
<sequence length="128" mass="13691">MWLLTASPTVLASIIARDLRLSGALGTTLEIREGRFTGEIEGELLHGPIKAAAAKDLAASLGADLSTCYAYSDSVADVPLLELVGHPVAVNPDPGLLALATERGWSIMWPEGTSRHEKSRTKKGREKR</sequence>
<dbReference type="Gene3D" id="3.40.50.1000">
    <property type="entry name" value="HAD superfamily/HAD-like"/>
    <property type="match status" value="1"/>
</dbReference>
<dbReference type="InterPro" id="IPR050582">
    <property type="entry name" value="HAD-like_SerB"/>
</dbReference>